<protein>
    <submittedName>
        <fullName evidence="1">Uncharacterized protein</fullName>
    </submittedName>
</protein>
<organism evidence="1 2">
    <name type="scientific">Streptomyces graminofaciens</name>
    <dbReference type="NCBI Taxonomy" id="68212"/>
    <lineage>
        <taxon>Bacteria</taxon>
        <taxon>Bacillati</taxon>
        <taxon>Actinomycetota</taxon>
        <taxon>Actinomycetes</taxon>
        <taxon>Kitasatosporales</taxon>
        <taxon>Streptomycetaceae</taxon>
        <taxon>Streptomyces</taxon>
    </lineage>
</organism>
<reference evidence="1 2" key="2">
    <citation type="journal article" date="2023" name="ChemBioChem">
        <title>Acyltransferase Domain Exchange between Two Independent Type I Polyketide Synthases in the Same Producer Strain of Macrolide Antibiotics.</title>
        <authorList>
            <person name="Kudo F."/>
            <person name="Kishikawa K."/>
            <person name="Tsuboi K."/>
            <person name="Kido T."/>
            <person name="Usui T."/>
            <person name="Hashimoto J."/>
            <person name="Shin-Ya K."/>
            <person name="Miyanaga A."/>
            <person name="Eguchi T."/>
        </authorList>
    </citation>
    <scope>NUCLEOTIDE SEQUENCE [LARGE SCALE GENOMIC DNA]</scope>
    <source>
        <strain evidence="1 2">A-8890</strain>
    </source>
</reference>
<sequence>MITGRREVDLRHLGATWLDLLSRSVRRGLAARAGIPQDAVVDVPYSWLGSDPASGAPKLYDAVGARWTDADAARLPGVATKLRGKRPHHYDLARYGLTREDVESAFTEYNALRADVDGA</sequence>
<reference evidence="1 2" key="1">
    <citation type="journal article" date="2010" name="ChemBioChem">
        <title>Cloning and characterization of the biosynthetic gene cluster of 16-membered macrolide antibiotic FD-891: involvement of a dual functional cytochrome P450 monooxygenase catalyzing epoxidation and hydroxylation.</title>
        <authorList>
            <person name="Kudo F."/>
            <person name="Motegi A."/>
            <person name="Mizoue K."/>
            <person name="Eguchi T."/>
        </authorList>
    </citation>
    <scope>NUCLEOTIDE SEQUENCE [LARGE SCALE GENOMIC DNA]</scope>
    <source>
        <strain evidence="1 2">A-8890</strain>
    </source>
</reference>
<gene>
    <name evidence="1" type="ORF">SGFS_038700</name>
</gene>
<name>A0ABN5VH40_9ACTN</name>
<dbReference type="Pfam" id="PF13469">
    <property type="entry name" value="Sulfotransfer_3"/>
    <property type="match status" value="1"/>
</dbReference>
<dbReference type="EMBL" id="AP018448">
    <property type="protein sequence ID" value="BBC32576.1"/>
    <property type="molecule type" value="Genomic_DNA"/>
</dbReference>
<dbReference type="Gene3D" id="3.40.50.300">
    <property type="entry name" value="P-loop containing nucleotide triphosphate hydrolases"/>
    <property type="match status" value="1"/>
</dbReference>
<proteinExistence type="predicted"/>
<evidence type="ECO:0000313" key="2">
    <source>
        <dbReference type="Proteomes" id="UP001321542"/>
    </source>
</evidence>
<dbReference type="InterPro" id="IPR027417">
    <property type="entry name" value="P-loop_NTPase"/>
</dbReference>
<accession>A0ABN5VH40</accession>
<dbReference type="Proteomes" id="UP001321542">
    <property type="component" value="Chromosome"/>
</dbReference>
<dbReference type="RefSeq" id="WP_350284006.1">
    <property type="nucleotide sequence ID" value="NZ_AP018448.1"/>
</dbReference>
<evidence type="ECO:0000313" key="1">
    <source>
        <dbReference type="EMBL" id="BBC32576.1"/>
    </source>
</evidence>
<keyword evidence="2" id="KW-1185">Reference proteome</keyword>